<dbReference type="GO" id="GO:0005576">
    <property type="term" value="C:extracellular region"/>
    <property type="evidence" value="ECO:0007669"/>
    <property type="project" value="TreeGrafter"/>
</dbReference>
<dbReference type="GO" id="GO:0008061">
    <property type="term" value="F:chitin binding"/>
    <property type="evidence" value="ECO:0007669"/>
    <property type="project" value="InterPro"/>
</dbReference>
<dbReference type="InterPro" id="IPR011583">
    <property type="entry name" value="Chitinase_II/V-like_cat"/>
</dbReference>
<dbReference type="Gene3D" id="3.30.1520.10">
    <property type="entry name" value="Phox-like domain"/>
    <property type="match status" value="1"/>
</dbReference>
<feature type="domain" description="PX" evidence="9">
    <location>
        <begin position="2"/>
        <end position="115"/>
    </location>
</feature>
<dbReference type="PROSITE" id="PS50195">
    <property type="entry name" value="PX"/>
    <property type="match status" value="1"/>
</dbReference>
<keyword evidence="2 7" id="KW-0378">Hydrolase</keyword>
<evidence type="ECO:0000256" key="3">
    <source>
        <dbReference type="ARBA" id="ARBA00023024"/>
    </source>
</evidence>
<feature type="domain" description="GH18" evidence="10">
    <location>
        <begin position="201"/>
        <end position="647"/>
    </location>
</feature>
<evidence type="ECO:0000259" key="9">
    <source>
        <dbReference type="PROSITE" id="PS50195"/>
    </source>
</evidence>
<evidence type="ECO:0000256" key="6">
    <source>
        <dbReference type="ARBA" id="ARBA00023326"/>
    </source>
</evidence>
<dbReference type="InterPro" id="IPR029070">
    <property type="entry name" value="Chitinase_insertion_sf"/>
</dbReference>
<dbReference type="SMART" id="SM00636">
    <property type="entry name" value="Glyco_18"/>
    <property type="match status" value="1"/>
</dbReference>
<keyword evidence="5 7" id="KW-0326">Glycosidase</keyword>
<dbReference type="InterPro" id="IPR001683">
    <property type="entry name" value="PX_dom"/>
</dbReference>
<dbReference type="AlphaFoldDB" id="A0A4Y7TJ01"/>
<dbReference type="SUPFAM" id="SSF64268">
    <property type="entry name" value="PX domain"/>
    <property type="match status" value="1"/>
</dbReference>
<gene>
    <name evidence="11" type="ORF">FA13DRAFT_119462</name>
</gene>
<evidence type="ECO:0000259" key="10">
    <source>
        <dbReference type="PROSITE" id="PS51910"/>
    </source>
</evidence>
<dbReference type="OrthoDB" id="73875at2759"/>
<feature type="compositionally biased region" description="Basic and acidic residues" evidence="8">
    <location>
        <begin position="522"/>
        <end position="534"/>
    </location>
</feature>
<accession>A0A4Y7TJ01</accession>
<dbReference type="SUPFAM" id="SSF51445">
    <property type="entry name" value="(Trans)glycosidases"/>
    <property type="match status" value="1"/>
</dbReference>
<dbReference type="GO" id="GO:0008843">
    <property type="term" value="F:endochitinase activity"/>
    <property type="evidence" value="ECO:0007669"/>
    <property type="project" value="UniProtKB-EC"/>
</dbReference>
<feature type="compositionally biased region" description="Low complexity" evidence="8">
    <location>
        <begin position="501"/>
        <end position="517"/>
    </location>
</feature>
<keyword evidence="12" id="KW-1185">Reference proteome</keyword>
<keyword evidence="3" id="KW-0146">Chitin degradation</keyword>
<dbReference type="InterPro" id="IPR001579">
    <property type="entry name" value="Glyco_hydro_18_chit_AS"/>
</dbReference>
<feature type="compositionally biased region" description="Polar residues" evidence="8">
    <location>
        <begin position="488"/>
        <end position="500"/>
    </location>
</feature>
<comment type="catalytic activity">
    <reaction evidence="1">
        <text>Random endo-hydrolysis of N-acetyl-beta-D-glucosaminide (1-&gt;4)-beta-linkages in chitin and chitodextrins.</text>
        <dbReference type="EC" id="3.2.1.14"/>
    </reaction>
</comment>
<dbReference type="Pfam" id="PF00787">
    <property type="entry name" value="PX"/>
    <property type="match status" value="1"/>
</dbReference>
<dbReference type="STRING" id="71717.A0A4Y7TJ01"/>
<dbReference type="EMBL" id="QPFP01000011">
    <property type="protein sequence ID" value="TEB33918.1"/>
    <property type="molecule type" value="Genomic_DNA"/>
</dbReference>
<evidence type="ECO:0000256" key="5">
    <source>
        <dbReference type="ARBA" id="ARBA00023295"/>
    </source>
</evidence>
<evidence type="ECO:0000256" key="2">
    <source>
        <dbReference type="ARBA" id="ARBA00022801"/>
    </source>
</evidence>
<name>A0A4Y7TJ01_COPMI</name>
<evidence type="ECO:0000256" key="8">
    <source>
        <dbReference type="SAM" id="MobiDB-lite"/>
    </source>
</evidence>
<feature type="region of interest" description="Disordered" evidence="8">
    <location>
        <begin position="473"/>
        <end position="534"/>
    </location>
</feature>
<dbReference type="Gene3D" id="3.20.20.80">
    <property type="entry name" value="Glycosidases"/>
    <property type="match status" value="2"/>
</dbReference>
<dbReference type="PANTHER" id="PTHR11177:SF317">
    <property type="entry name" value="CHITINASE 12-RELATED"/>
    <property type="match status" value="1"/>
</dbReference>
<dbReference type="Pfam" id="PF00704">
    <property type="entry name" value="Glyco_hydro_18"/>
    <property type="match status" value="1"/>
</dbReference>
<evidence type="ECO:0000256" key="1">
    <source>
        <dbReference type="ARBA" id="ARBA00000822"/>
    </source>
</evidence>
<dbReference type="InterPro" id="IPR017853">
    <property type="entry name" value="GH"/>
</dbReference>
<dbReference type="PROSITE" id="PS01095">
    <property type="entry name" value="GH18_1"/>
    <property type="match status" value="1"/>
</dbReference>
<dbReference type="GO" id="GO:0006032">
    <property type="term" value="P:chitin catabolic process"/>
    <property type="evidence" value="ECO:0007669"/>
    <property type="project" value="UniProtKB-KW"/>
</dbReference>
<evidence type="ECO:0000313" key="11">
    <source>
        <dbReference type="EMBL" id="TEB33918.1"/>
    </source>
</evidence>
<dbReference type="Proteomes" id="UP000298030">
    <property type="component" value="Unassembled WGS sequence"/>
</dbReference>
<reference evidence="11 12" key="1">
    <citation type="journal article" date="2019" name="Nat. Ecol. Evol.">
        <title>Megaphylogeny resolves global patterns of mushroom evolution.</title>
        <authorList>
            <person name="Varga T."/>
            <person name="Krizsan K."/>
            <person name="Foldi C."/>
            <person name="Dima B."/>
            <person name="Sanchez-Garcia M."/>
            <person name="Sanchez-Ramirez S."/>
            <person name="Szollosi G.J."/>
            <person name="Szarkandi J.G."/>
            <person name="Papp V."/>
            <person name="Albert L."/>
            <person name="Andreopoulos W."/>
            <person name="Angelini C."/>
            <person name="Antonin V."/>
            <person name="Barry K.W."/>
            <person name="Bougher N.L."/>
            <person name="Buchanan P."/>
            <person name="Buyck B."/>
            <person name="Bense V."/>
            <person name="Catcheside P."/>
            <person name="Chovatia M."/>
            <person name="Cooper J."/>
            <person name="Damon W."/>
            <person name="Desjardin D."/>
            <person name="Finy P."/>
            <person name="Geml J."/>
            <person name="Haridas S."/>
            <person name="Hughes K."/>
            <person name="Justo A."/>
            <person name="Karasinski D."/>
            <person name="Kautmanova I."/>
            <person name="Kiss B."/>
            <person name="Kocsube S."/>
            <person name="Kotiranta H."/>
            <person name="LaButti K.M."/>
            <person name="Lechner B.E."/>
            <person name="Liimatainen K."/>
            <person name="Lipzen A."/>
            <person name="Lukacs Z."/>
            <person name="Mihaltcheva S."/>
            <person name="Morgado L.N."/>
            <person name="Niskanen T."/>
            <person name="Noordeloos M.E."/>
            <person name="Ohm R.A."/>
            <person name="Ortiz-Santana B."/>
            <person name="Ovrebo C."/>
            <person name="Racz N."/>
            <person name="Riley R."/>
            <person name="Savchenko A."/>
            <person name="Shiryaev A."/>
            <person name="Soop K."/>
            <person name="Spirin V."/>
            <person name="Szebenyi C."/>
            <person name="Tomsovsky M."/>
            <person name="Tulloss R.E."/>
            <person name="Uehling J."/>
            <person name="Grigoriev I.V."/>
            <person name="Vagvolgyi C."/>
            <person name="Papp T."/>
            <person name="Martin F.M."/>
            <person name="Miettinen O."/>
            <person name="Hibbett D.S."/>
            <person name="Nagy L.G."/>
        </authorList>
    </citation>
    <scope>NUCLEOTIDE SEQUENCE [LARGE SCALE GENOMIC DNA]</scope>
    <source>
        <strain evidence="11 12">FP101781</strain>
    </source>
</reference>
<sequence>MASVPTITITGHTTASTPRPHILYTVNVNKDGTESEVRRRYSEFIQLHEVLKDPFTLPPKRLLVTTFLPSAWADDVLISERKAGLEAYLTALASSRTYKYYTALNQFLLGDDDSSSSSKNTDGGVSRGGFDLEDALPSTLSRRAALMMAAMAAGGQAVGLRPTGADVMSVNAAASTGANTAFAATSSAKVSEGQVSAAAAMHYAAYYPGWSAWSTPPENIDFSKFDIIYFAFAMPNSSSGLTWEGSDKDVLRRLVTAAKKSGKGTKIVLSVGGWGGCYWFSQACSTASNRTKFVNALASAVKTYTLDGIDIDWEYPNSPGAGNPYSAADSANLLALMKALRTSLGTSAIIAAAVSHLPWLGSNGKPLTNVKDYAAVMTYINIMNYDVWGASGTPGPNAPMGNLCGTSKQPQASAQAAVSQWKAAGFPANKQVMGMALYGYVSQSTKTVLTGASVPSENFLILAKTDAKSEDDTQFLNGAHPRAKDGSLAQSAATEPSNETPAASPDADSAAAPSDAPTNGEEAARLDQAEKGNREEEITAAATANLTGWWGQQIPFKTLVSSGALAKNSSGTYGGSGGFTMGWDNCSNTPYLFNAAQKTVVSYDDTWSLNDKAKFCKSSGLAGCFSWSMDQDDGYTLQNVIRKAIGK</sequence>
<dbReference type="GO" id="GO:0035091">
    <property type="term" value="F:phosphatidylinositol binding"/>
    <property type="evidence" value="ECO:0007669"/>
    <property type="project" value="InterPro"/>
</dbReference>
<organism evidence="11 12">
    <name type="scientific">Coprinellus micaceus</name>
    <name type="common">Glistening ink-cap mushroom</name>
    <name type="synonym">Coprinus micaceus</name>
    <dbReference type="NCBI Taxonomy" id="71717"/>
    <lineage>
        <taxon>Eukaryota</taxon>
        <taxon>Fungi</taxon>
        <taxon>Dikarya</taxon>
        <taxon>Basidiomycota</taxon>
        <taxon>Agaricomycotina</taxon>
        <taxon>Agaricomycetes</taxon>
        <taxon>Agaricomycetidae</taxon>
        <taxon>Agaricales</taxon>
        <taxon>Agaricineae</taxon>
        <taxon>Psathyrellaceae</taxon>
        <taxon>Coprinellus</taxon>
    </lineage>
</organism>
<proteinExistence type="predicted"/>
<dbReference type="Gene3D" id="3.10.50.10">
    <property type="match status" value="1"/>
</dbReference>
<dbReference type="PROSITE" id="PS51910">
    <property type="entry name" value="GH18_2"/>
    <property type="match status" value="1"/>
</dbReference>
<protein>
    <submittedName>
        <fullName evidence="11">Glycoside hydrolase</fullName>
    </submittedName>
</protein>
<evidence type="ECO:0000256" key="7">
    <source>
        <dbReference type="RuleBase" id="RU000489"/>
    </source>
</evidence>
<dbReference type="InterPro" id="IPR050314">
    <property type="entry name" value="Glycosyl_Hydrlase_18"/>
</dbReference>
<dbReference type="InterPro" id="IPR036871">
    <property type="entry name" value="PX_dom_sf"/>
</dbReference>
<keyword evidence="4" id="KW-0119">Carbohydrate metabolism</keyword>
<dbReference type="PANTHER" id="PTHR11177">
    <property type="entry name" value="CHITINASE"/>
    <property type="match status" value="1"/>
</dbReference>
<keyword evidence="6" id="KW-0624">Polysaccharide degradation</keyword>
<dbReference type="SMART" id="SM00312">
    <property type="entry name" value="PX"/>
    <property type="match status" value="1"/>
</dbReference>
<evidence type="ECO:0000313" key="12">
    <source>
        <dbReference type="Proteomes" id="UP000298030"/>
    </source>
</evidence>
<comment type="caution">
    <text evidence="11">The sequence shown here is derived from an EMBL/GenBank/DDBJ whole genome shotgun (WGS) entry which is preliminary data.</text>
</comment>
<dbReference type="InterPro" id="IPR001223">
    <property type="entry name" value="Glyco_hydro18_cat"/>
</dbReference>
<dbReference type="GO" id="GO:0000272">
    <property type="term" value="P:polysaccharide catabolic process"/>
    <property type="evidence" value="ECO:0007669"/>
    <property type="project" value="UniProtKB-KW"/>
</dbReference>
<evidence type="ECO:0000256" key="4">
    <source>
        <dbReference type="ARBA" id="ARBA00023277"/>
    </source>
</evidence>